<dbReference type="InterPro" id="IPR034718">
    <property type="entry name" value="RlpA"/>
</dbReference>
<keyword evidence="2 3" id="KW-0961">Cell wall biogenesis/degradation</keyword>
<dbReference type="CDD" id="cd22268">
    <property type="entry name" value="DPBB_RlpA-like"/>
    <property type="match status" value="1"/>
</dbReference>
<dbReference type="EC" id="4.2.2.-" evidence="3"/>
<dbReference type="Gene3D" id="2.40.40.10">
    <property type="entry name" value="RlpA-like domain"/>
    <property type="match status" value="1"/>
</dbReference>
<organism evidence="7 8">
    <name type="scientific">Carbonactinospora thermoautotrophica</name>
    <dbReference type="NCBI Taxonomy" id="1469144"/>
    <lineage>
        <taxon>Bacteria</taxon>
        <taxon>Bacillati</taxon>
        <taxon>Actinomycetota</taxon>
        <taxon>Actinomycetes</taxon>
        <taxon>Kitasatosporales</taxon>
        <taxon>Carbonactinosporaceae</taxon>
        <taxon>Carbonactinospora</taxon>
    </lineage>
</organism>
<dbReference type="GO" id="GO:0008932">
    <property type="term" value="F:lytic endotransglycosylase activity"/>
    <property type="evidence" value="ECO:0007669"/>
    <property type="project" value="UniProtKB-UniRule"/>
</dbReference>
<dbReference type="PANTHER" id="PTHR34183">
    <property type="entry name" value="ENDOLYTIC PEPTIDOGLYCAN TRANSGLYCOSYLASE RLPA"/>
    <property type="match status" value="1"/>
</dbReference>
<feature type="region of interest" description="Disordered" evidence="5">
    <location>
        <begin position="41"/>
        <end position="82"/>
    </location>
</feature>
<dbReference type="AlphaFoldDB" id="A0A132MW22"/>
<protein>
    <recommendedName>
        <fullName evidence="3">Probable endolytic peptidoglycan transglycosylase RlpA</fullName>
        <ecNumber evidence="3">4.2.2.-</ecNumber>
    </recommendedName>
</protein>
<keyword evidence="1 3" id="KW-0456">Lyase</keyword>
<dbReference type="GO" id="GO:0071555">
    <property type="term" value="P:cell wall organization"/>
    <property type="evidence" value="ECO:0007669"/>
    <property type="project" value="UniProtKB-KW"/>
</dbReference>
<dbReference type="SUPFAM" id="SSF50685">
    <property type="entry name" value="Barwin-like endoglucanases"/>
    <property type="match status" value="1"/>
</dbReference>
<dbReference type="GO" id="GO:0000270">
    <property type="term" value="P:peptidoglycan metabolic process"/>
    <property type="evidence" value="ECO:0007669"/>
    <property type="project" value="UniProtKB-UniRule"/>
</dbReference>
<dbReference type="PATRIC" id="fig|1469144.10.peg.3303"/>
<comment type="similarity">
    <text evidence="3 4">Belongs to the RlpA family.</text>
</comment>
<keyword evidence="7" id="KW-0449">Lipoprotein</keyword>
<evidence type="ECO:0000313" key="7">
    <source>
        <dbReference type="EMBL" id="KWX02027.1"/>
    </source>
</evidence>
<evidence type="ECO:0000256" key="5">
    <source>
        <dbReference type="SAM" id="MobiDB-lite"/>
    </source>
</evidence>
<dbReference type="Proteomes" id="UP000070188">
    <property type="component" value="Unassembled WGS sequence"/>
</dbReference>
<feature type="compositionally biased region" description="Low complexity" evidence="5">
    <location>
        <begin position="44"/>
        <end position="71"/>
    </location>
</feature>
<feature type="domain" description="RlpA-like protein double-psi beta-barrel" evidence="6">
    <location>
        <begin position="136"/>
        <end position="219"/>
    </location>
</feature>
<dbReference type="NCBIfam" id="TIGR00413">
    <property type="entry name" value="rlpA"/>
    <property type="match status" value="1"/>
</dbReference>
<accession>A0A132MW22</accession>
<dbReference type="HAMAP" id="MF_02071">
    <property type="entry name" value="RlpA"/>
    <property type="match status" value="1"/>
</dbReference>
<evidence type="ECO:0000259" key="6">
    <source>
        <dbReference type="Pfam" id="PF03330"/>
    </source>
</evidence>
<dbReference type="InterPro" id="IPR036908">
    <property type="entry name" value="RlpA-like_sf"/>
</dbReference>
<evidence type="ECO:0000256" key="1">
    <source>
        <dbReference type="ARBA" id="ARBA00023239"/>
    </source>
</evidence>
<sequence>MLAAAGVVSGGVALSREKPAPVADTVSLADRVQDKAARDLARHTLTPSSTPTATATTTPTKTATPTPAEPTLVKTRSAKPVVVKTRSAKPVVVKTRSAKPTRVKAWSAKRTSVKTRSAKRTGYGPTKLRANGRTCKASYYHYGQVTANGESFNPNGMTAAHKTMPFGSKVLVTNVSNGKSVIVRVNDRGPFVAGRCLDLARGAFAQIAPLSAGVVTVKYQVLK</sequence>
<evidence type="ECO:0000313" key="8">
    <source>
        <dbReference type="Proteomes" id="UP000070188"/>
    </source>
</evidence>
<comment type="caution">
    <text evidence="7">The sequence shown here is derived from an EMBL/GenBank/DDBJ whole genome shotgun (WGS) entry which is preliminary data.</text>
</comment>
<dbReference type="InterPro" id="IPR012997">
    <property type="entry name" value="RplA"/>
</dbReference>
<proteinExistence type="inferred from homology"/>
<evidence type="ECO:0000256" key="2">
    <source>
        <dbReference type="ARBA" id="ARBA00023316"/>
    </source>
</evidence>
<dbReference type="InterPro" id="IPR009009">
    <property type="entry name" value="RlpA-like_DPBB"/>
</dbReference>
<keyword evidence="8" id="KW-1185">Reference proteome</keyword>
<gene>
    <name evidence="3" type="primary">rlpA</name>
    <name evidence="7" type="ORF">LI90_3063</name>
</gene>
<dbReference type="EMBL" id="LAXD01000001">
    <property type="protein sequence ID" value="KWX02027.1"/>
    <property type="molecule type" value="Genomic_DNA"/>
</dbReference>
<name>A0A132MW22_9ACTN</name>
<reference evidence="8" key="1">
    <citation type="submission" date="2015-04" db="EMBL/GenBank/DDBJ databases">
        <title>Physiological reanalysis, assessment of diazotrophy, and genome sequences of multiple isolates of Streptomyces thermoautotrophicus.</title>
        <authorList>
            <person name="MacKellar D.C."/>
            <person name="Lieber L."/>
            <person name="Norman J."/>
            <person name="Bolger A."/>
            <person name="Tobin C."/>
            <person name="Murray J.W."/>
            <person name="Chang R."/>
            <person name="Ford T."/>
            <person name="Nguyen P.Q."/>
            <person name="Woodward J."/>
            <person name="Permingeat H."/>
            <person name="Joshi N.S."/>
            <person name="Silver P.A."/>
            <person name="Usadel B."/>
            <person name="Rutherford A.W."/>
            <person name="Friesen M."/>
            <person name="Prell J."/>
        </authorList>
    </citation>
    <scope>NUCLEOTIDE SEQUENCE [LARGE SCALE GENOMIC DNA]</scope>
    <source>
        <strain evidence="8">H1</strain>
    </source>
</reference>
<comment type="function">
    <text evidence="3">Lytic transglycosylase with a strong preference for naked glycan strands that lack stem peptides.</text>
</comment>
<evidence type="ECO:0000256" key="3">
    <source>
        <dbReference type="HAMAP-Rule" id="MF_02071"/>
    </source>
</evidence>
<dbReference type="Pfam" id="PF03330">
    <property type="entry name" value="DPBB_1"/>
    <property type="match status" value="1"/>
</dbReference>
<dbReference type="PANTHER" id="PTHR34183:SF8">
    <property type="entry name" value="ENDOLYTIC PEPTIDOGLYCAN TRANSGLYCOSYLASE RLPA-RELATED"/>
    <property type="match status" value="1"/>
</dbReference>
<evidence type="ECO:0000256" key="4">
    <source>
        <dbReference type="RuleBase" id="RU003495"/>
    </source>
</evidence>
<dbReference type="STRING" id="1469144.LI90_3063"/>
<feature type="region of interest" description="Disordered" evidence="5">
    <location>
        <begin position="102"/>
        <end position="128"/>
    </location>
</feature>